<dbReference type="PANTHER" id="PTHR10438">
    <property type="entry name" value="THIOREDOXIN"/>
    <property type="match status" value="1"/>
</dbReference>
<evidence type="ECO:0000259" key="2">
    <source>
        <dbReference type="Pfam" id="PF00085"/>
    </source>
</evidence>
<dbReference type="InterPro" id="IPR050620">
    <property type="entry name" value="Thioredoxin_H-type-like"/>
</dbReference>
<protein>
    <submittedName>
        <fullName evidence="4">Thioredoxin O1, mitochondrial isoform X2</fullName>
    </submittedName>
</protein>
<organism evidence="3 4">
    <name type="scientific">Dioscorea cayennensis subsp. rotundata</name>
    <name type="common">White Guinea yam</name>
    <name type="synonym">Dioscorea rotundata</name>
    <dbReference type="NCBI Taxonomy" id="55577"/>
    <lineage>
        <taxon>Eukaryota</taxon>
        <taxon>Viridiplantae</taxon>
        <taxon>Streptophyta</taxon>
        <taxon>Embryophyta</taxon>
        <taxon>Tracheophyta</taxon>
        <taxon>Spermatophyta</taxon>
        <taxon>Magnoliopsida</taxon>
        <taxon>Liliopsida</taxon>
        <taxon>Dioscoreales</taxon>
        <taxon>Dioscoreaceae</taxon>
        <taxon>Dioscorea</taxon>
    </lineage>
</organism>
<name>A0AB40D5L1_DIOCR</name>
<keyword evidence="3" id="KW-1185">Reference proteome</keyword>
<dbReference type="Pfam" id="PF00085">
    <property type="entry name" value="Thioredoxin"/>
    <property type="match status" value="1"/>
</dbReference>
<dbReference type="AlphaFoldDB" id="A0AB40D5L1"/>
<dbReference type="CDD" id="cd02947">
    <property type="entry name" value="TRX_family"/>
    <property type="match status" value="1"/>
</dbReference>
<evidence type="ECO:0000256" key="1">
    <source>
        <dbReference type="SAM" id="SignalP"/>
    </source>
</evidence>
<gene>
    <name evidence="4" type="primary">LOC120283374</name>
</gene>
<dbReference type="Proteomes" id="UP001515500">
    <property type="component" value="Chromosome 19"/>
</dbReference>
<reference evidence="4" key="1">
    <citation type="submission" date="2025-08" db="UniProtKB">
        <authorList>
            <consortium name="RefSeq"/>
        </authorList>
    </citation>
    <scope>IDENTIFICATION</scope>
</reference>
<evidence type="ECO:0000313" key="3">
    <source>
        <dbReference type="Proteomes" id="UP001515500"/>
    </source>
</evidence>
<dbReference type="InterPro" id="IPR036249">
    <property type="entry name" value="Thioredoxin-like_sf"/>
</dbReference>
<feature type="signal peptide" evidence="1">
    <location>
        <begin position="1"/>
        <end position="18"/>
    </location>
</feature>
<dbReference type="GeneID" id="120283374"/>
<dbReference type="InterPro" id="IPR013766">
    <property type="entry name" value="Thioredoxin_domain"/>
</dbReference>
<dbReference type="PANTHER" id="PTHR10438:SF405">
    <property type="entry name" value="THIOREDOXIN DOMAIN-CONTAINING PROTEIN"/>
    <property type="match status" value="1"/>
</dbReference>
<feature type="domain" description="Thioredoxin" evidence="2">
    <location>
        <begin position="26"/>
        <end position="79"/>
    </location>
</feature>
<dbReference type="Gene3D" id="3.40.30.10">
    <property type="entry name" value="Glutaredoxin"/>
    <property type="match status" value="1"/>
</dbReference>
<accession>A0AB40D5L1</accession>
<dbReference type="RefSeq" id="XP_039145977.1">
    <property type="nucleotide sequence ID" value="XM_039290043.1"/>
</dbReference>
<dbReference type="SUPFAM" id="SSF52833">
    <property type="entry name" value="Thioredoxin-like"/>
    <property type="match status" value="1"/>
</dbReference>
<feature type="chain" id="PRO_5044205796" evidence="1">
    <location>
        <begin position="19"/>
        <end position="91"/>
    </location>
</feature>
<keyword evidence="1" id="KW-0732">Signal</keyword>
<evidence type="ECO:0000313" key="4">
    <source>
        <dbReference type="RefSeq" id="XP_039145977.1"/>
    </source>
</evidence>
<sequence>MMVLTRSFTSLRLGVVLVDFFLRSLREMSREFPNVQVFKVDIDLDGLGSTLSKFEIYSVPTLHFFQNGKKVGTVVGADVEQVKGKMVDLYK</sequence>
<proteinExistence type="predicted"/>